<dbReference type="Proteomes" id="UP000483820">
    <property type="component" value="Chromosome III"/>
</dbReference>
<dbReference type="KEGG" id="crq:GCK72_011483"/>
<evidence type="ECO:0000313" key="2">
    <source>
        <dbReference type="Proteomes" id="UP000483820"/>
    </source>
</evidence>
<accession>A0A6A5H7Q8</accession>
<dbReference type="AlphaFoldDB" id="A0A6A5H7Q8"/>
<proteinExistence type="predicted"/>
<protein>
    <submittedName>
        <fullName evidence="1">Uncharacterized protein</fullName>
    </submittedName>
</protein>
<reference evidence="1 2" key="1">
    <citation type="submission" date="2019-12" db="EMBL/GenBank/DDBJ databases">
        <title>Chromosome-level assembly of the Caenorhabditis remanei genome.</title>
        <authorList>
            <person name="Teterina A.A."/>
            <person name="Willis J.H."/>
            <person name="Phillips P.C."/>
        </authorList>
    </citation>
    <scope>NUCLEOTIDE SEQUENCE [LARGE SCALE GENOMIC DNA]</scope>
    <source>
        <strain evidence="1 2">PX506</strain>
        <tissue evidence="1">Whole organism</tissue>
    </source>
</reference>
<comment type="caution">
    <text evidence="1">The sequence shown here is derived from an EMBL/GenBank/DDBJ whole genome shotgun (WGS) entry which is preliminary data.</text>
</comment>
<dbReference type="GeneID" id="78775216"/>
<name>A0A6A5H7Q8_CAERE</name>
<organism evidence="1 2">
    <name type="scientific">Caenorhabditis remanei</name>
    <name type="common">Caenorhabditis vulgaris</name>
    <dbReference type="NCBI Taxonomy" id="31234"/>
    <lineage>
        <taxon>Eukaryota</taxon>
        <taxon>Metazoa</taxon>
        <taxon>Ecdysozoa</taxon>
        <taxon>Nematoda</taxon>
        <taxon>Chromadorea</taxon>
        <taxon>Rhabditida</taxon>
        <taxon>Rhabditina</taxon>
        <taxon>Rhabditomorpha</taxon>
        <taxon>Rhabditoidea</taxon>
        <taxon>Rhabditidae</taxon>
        <taxon>Peloderinae</taxon>
        <taxon>Caenorhabditis</taxon>
    </lineage>
</organism>
<gene>
    <name evidence="1" type="ORF">GCK72_011483</name>
</gene>
<dbReference type="RefSeq" id="XP_053588061.1">
    <property type="nucleotide sequence ID" value="XM_053728484.1"/>
</dbReference>
<sequence length="157" mass="18142">MSLRHPRRAKNNAVLEAPPPKIGDFQHSIIPFGNIVMTKEQKEWTMQLEHAGEVMSLEVQAGLDGFRMIGEIRINRGIRDPVRKALWMPEGIVGDGNIKTFEDAEIDQLLMSDKPYIHRKERTIQMIRQDNEETAEEDEIDSITDEFELLEIEDLDE</sequence>
<evidence type="ECO:0000313" key="1">
    <source>
        <dbReference type="EMBL" id="KAF1763217.1"/>
    </source>
</evidence>
<dbReference type="EMBL" id="WUAV01000003">
    <property type="protein sequence ID" value="KAF1763217.1"/>
    <property type="molecule type" value="Genomic_DNA"/>
</dbReference>
<dbReference type="CTD" id="78775216"/>